<protein>
    <submittedName>
        <fullName evidence="2">Putative secreted protein</fullName>
    </submittedName>
</protein>
<name>A0A023FZ81_AMBPA</name>
<evidence type="ECO:0000256" key="1">
    <source>
        <dbReference type="SAM" id="SignalP"/>
    </source>
</evidence>
<dbReference type="AlphaFoldDB" id="A0A023FZ81"/>
<feature type="signal peptide" evidence="1">
    <location>
        <begin position="1"/>
        <end position="23"/>
    </location>
</feature>
<dbReference type="EMBL" id="GBBL01000134">
    <property type="protein sequence ID" value="JAC27186.1"/>
    <property type="molecule type" value="mRNA"/>
</dbReference>
<accession>A0A023FZ81</accession>
<keyword evidence="1" id="KW-0732">Signal</keyword>
<evidence type="ECO:0000313" key="2">
    <source>
        <dbReference type="EMBL" id="JAC27186.1"/>
    </source>
</evidence>
<reference evidence="2" key="1">
    <citation type="submission" date="2014-03" db="EMBL/GenBank/DDBJ databases">
        <title>The sialotranscriptome of Amblyomma triste, Amblyomma parvum and Amblyomma cajennense ticks, uncovered by 454-based RNA-seq.</title>
        <authorList>
            <person name="Garcia G.R."/>
            <person name="Gardinassi L.G."/>
            <person name="Ribeiro J.M."/>
            <person name="Anatrielo E."/>
            <person name="Ferreira B.R."/>
            <person name="Moreira H.N."/>
            <person name="Mafra C."/>
            <person name="Olegario M.M."/>
            <person name="Szabo P.J."/>
            <person name="Miranda-Santos I.K."/>
            <person name="Maruyama S.R."/>
        </authorList>
    </citation>
    <scope>NUCLEOTIDE SEQUENCE</scope>
    <source>
        <strain evidence="2">Araguapaz</strain>
        <tissue evidence="2">Salivary glands</tissue>
    </source>
</reference>
<sequence>MCSVFVFASQLFVVAHFLSPGNSRTDCGSGVQRGTAACALGVKVMIPLCGFLDVVVCIQDEEMAQRPALVALQRPSDVYVKKCILWFPLMSSHPSHTNEFTVHVATVCKKKGQLCYLKLRQRHS</sequence>
<feature type="chain" id="PRO_5001517813" evidence="1">
    <location>
        <begin position="24"/>
        <end position="124"/>
    </location>
</feature>
<proteinExistence type="evidence at transcript level"/>
<organism evidence="2">
    <name type="scientific">Amblyomma parvum</name>
    <name type="common">South American tick</name>
    <dbReference type="NCBI Taxonomy" id="251391"/>
    <lineage>
        <taxon>Eukaryota</taxon>
        <taxon>Metazoa</taxon>
        <taxon>Ecdysozoa</taxon>
        <taxon>Arthropoda</taxon>
        <taxon>Chelicerata</taxon>
        <taxon>Arachnida</taxon>
        <taxon>Acari</taxon>
        <taxon>Parasitiformes</taxon>
        <taxon>Ixodida</taxon>
        <taxon>Ixodoidea</taxon>
        <taxon>Ixodidae</taxon>
        <taxon>Amblyomminae</taxon>
        <taxon>Amblyomma</taxon>
    </lineage>
</organism>